<feature type="non-terminal residue" evidence="2">
    <location>
        <position position="138"/>
    </location>
</feature>
<gene>
    <name evidence="2" type="ORF">HK097_006244</name>
</gene>
<evidence type="ECO:0000313" key="3">
    <source>
        <dbReference type="Proteomes" id="UP001212841"/>
    </source>
</evidence>
<protein>
    <submittedName>
        <fullName evidence="2">Uncharacterized protein</fullName>
    </submittedName>
</protein>
<feature type="compositionally biased region" description="Polar residues" evidence="1">
    <location>
        <begin position="117"/>
        <end position="128"/>
    </location>
</feature>
<feature type="compositionally biased region" description="Polar residues" evidence="1">
    <location>
        <begin position="17"/>
        <end position="39"/>
    </location>
</feature>
<organism evidence="2 3">
    <name type="scientific">Rhizophlyctis rosea</name>
    <dbReference type="NCBI Taxonomy" id="64517"/>
    <lineage>
        <taxon>Eukaryota</taxon>
        <taxon>Fungi</taxon>
        <taxon>Fungi incertae sedis</taxon>
        <taxon>Chytridiomycota</taxon>
        <taxon>Chytridiomycota incertae sedis</taxon>
        <taxon>Chytridiomycetes</taxon>
        <taxon>Rhizophlyctidales</taxon>
        <taxon>Rhizophlyctidaceae</taxon>
        <taxon>Rhizophlyctis</taxon>
    </lineage>
</organism>
<feature type="region of interest" description="Disordered" evidence="1">
    <location>
        <begin position="17"/>
        <end position="138"/>
    </location>
</feature>
<feature type="compositionally biased region" description="Low complexity" evidence="1">
    <location>
        <begin position="57"/>
        <end position="76"/>
    </location>
</feature>
<proteinExistence type="predicted"/>
<sequence>MQGVHEALLSRLLLSTPESCTSPQESRIRASTVSGPTSISSPERVPSPRRRLRAHSEVGVPSPSPGSIGPSALSGSATIISPLRRDHFGGGKSFEDRFGYESGGAGGGYSKGYPVATTPQSLATQSPSPAAEPHHSFA</sequence>
<dbReference type="Proteomes" id="UP001212841">
    <property type="component" value="Unassembled WGS sequence"/>
</dbReference>
<dbReference type="AlphaFoldDB" id="A0AAD5S1G5"/>
<accession>A0AAD5S1G5</accession>
<keyword evidence="3" id="KW-1185">Reference proteome</keyword>
<name>A0AAD5S1G5_9FUNG</name>
<comment type="caution">
    <text evidence="2">The sequence shown here is derived from an EMBL/GenBank/DDBJ whole genome shotgun (WGS) entry which is preliminary data.</text>
</comment>
<evidence type="ECO:0000256" key="1">
    <source>
        <dbReference type="SAM" id="MobiDB-lite"/>
    </source>
</evidence>
<feature type="compositionally biased region" description="Basic and acidic residues" evidence="1">
    <location>
        <begin position="83"/>
        <end position="99"/>
    </location>
</feature>
<reference evidence="2" key="1">
    <citation type="submission" date="2020-05" db="EMBL/GenBank/DDBJ databases">
        <title>Phylogenomic resolution of chytrid fungi.</title>
        <authorList>
            <person name="Stajich J.E."/>
            <person name="Amses K."/>
            <person name="Simmons R."/>
            <person name="Seto K."/>
            <person name="Myers J."/>
            <person name="Bonds A."/>
            <person name="Quandt C.A."/>
            <person name="Barry K."/>
            <person name="Liu P."/>
            <person name="Grigoriev I."/>
            <person name="Longcore J.E."/>
            <person name="James T.Y."/>
        </authorList>
    </citation>
    <scope>NUCLEOTIDE SEQUENCE</scope>
    <source>
        <strain evidence="2">JEL0318</strain>
    </source>
</reference>
<feature type="compositionally biased region" description="Gly residues" evidence="1">
    <location>
        <begin position="101"/>
        <end position="110"/>
    </location>
</feature>
<dbReference type="EMBL" id="JADGJD010002928">
    <property type="protein sequence ID" value="KAJ3027062.1"/>
    <property type="molecule type" value="Genomic_DNA"/>
</dbReference>
<evidence type="ECO:0000313" key="2">
    <source>
        <dbReference type="EMBL" id="KAJ3027062.1"/>
    </source>
</evidence>